<reference evidence="3" key="1">
    <citation type="journal article" date="2010" name="Nat. Biotechnol.">
        <title>Draft genome sequence of the oilseed species Ricinus communis.</title>
        <authorList>
            <person name="Chan A.P."/>
            <person name="Crabtree J."/>
            <person name="Zhao Q."/>
            <person name="Lorenzi H."/>
            <person name="Orvis J."/>
            <person name="Puiu D."/>
            <person name="Melake-Berhan A."/>
            <person name="Jones K.M."/>
            <person name="Redman J."/>
            <person name="Chen G."/>
            <person name="Cahoon E.B."/>
            <person name="Gedil M."/>
            <person name="Stanke M."/>
            <person name="Haas B.J."/>
            <person name="Wortman J.R."/>
            <person name="Fraser-Liggett C.M."/>
            <person name="Ravel J."/>
            <person name="Rabinowicz P.D."/>
        </authorList>
    </citation>
    <scope>NUCLEOTIDE SEQUENCE [LARGE SCALE GENOMIC DNA]</scope>
    <source>
        <strain evidence="3">cv. Hale</strain>
    </source>
</reference>
<keyword evidence="3" id="KW-1185">Reference proteome</keyword>
<dbReference type="AlphaFoldDB" id="B9SUM3"/>
<protein>
    <submittedName>
        <fullName evidence="2">Uncharacterized protein</fullName>
    </submittedName>
</protein>
<dbReference type="Proteomes" id="UP000008311">
    <property type="component" value="Unassembled WGS sequence"/>
</dbReference>
<feature type="compositionally biased region" description="Basic and acidic residues" evidence="1">
    <location>
        <begin position="208"/>
        <end position="217"/>
    </location>
</feature>
<gene>
    <name evidence="2" type="ORF">RCOM_0999110</name>
</gene>
<dbReference type="EMBL" id="EQ974149">
    <property type="protein sequence ID" value="EEF32703.1"/>
    <property type="molecule type" value="Genomic_DNA"/>
</dbReference>
<evidence type="ECO:0000313" key="3">
    <source>
        <dbReference type="Proteomes" id="UP000008311"/>
    </source>
</evidence>
<dbReference type="InParanoid" id="B9SUM3"/>
<feature type="region of interest" description="Disordered" evidence="1">
    <location>
        <begin position="1"/>
        <end position="20"/>
    </location>
</feature>
<accession>B9SUM3</accession>
<evidence type="ECO:0000256" key="1">
    <source>
        <dbReference type="SAM" id="MobiDB-lite"/>
    </source>
</evidence>
<organism evidence="2 3">
    <name type="scientific">Ricinus communis</name>
    <name type="common">Castor bean</name>
    <dbReference type="NCBI Taxonomy" id="3988"/>
    <lineage>
        <taxon>Eukaryota</taxon>
        <taxon>Viridiplantae</taxon>
        <taxon>Streptophyta</taxon>
        <taxon>Embryophyta</taxon>
        <taxon>Tracheophyta</taxon>
        <taxon>Spermatophyta</taxon>
        <taxon>Magnoliopsida</taxon>
        <taxon>eudicotyledons</taxon>
        <taxon>Gunneridae</taxon>
        <taxon>Pentapetalae</taxon>
        <taxon>rosids</taxon>
        <taxon>fabids</taxon>
        <taxon>Malpighiales</taxon>
        <taxon>Euphorbiaceae</taxon>
        <taxon>Acalyphoideae</taxon>
        <taxon>Acalypheae</taxon>
        <taxon>Ricinus</taxon>
    </lineage>
</organism>
<proteinExistence type="predicted"/>
<name>B9SUM3_RICCO</name>
<evidence type="ECO:0000313" key="2">
    <source>
        <dbReference type="EMBL" id="EEF32703.1"/>
    </source>
</evidence>
<sequence length="217" mass="24247">MNYSSTGGDRKAHPKRGLGGWKPKRKGIFIGVTFGGSSAEDSLSNIKSTVRDIYSVGHNRSILRYYRLVTFSKDDRGNLNQHDHPRGVQKDGFVRETAKVSVYAPCGIRGKIIPLKGSVMIDMELGDGDITKEIRTEFMVADIPFTFNAIVGRKILMETCASEVARKTYYNALKWVFPVVHLEVPDNSEREDKVEPAEEMVDMSKGGENNEDRCRAG</sequence>
<feature type="region of interest" description="Disordered" evidence="1">
    <location>
        <begin position="187"/>
        <end position="217"/>
    </location>
</feature>
<feature type="compositionally biased region" description="Basic and acidic residues" evidence="1">
    <location>
        <begin position="187"/>
        <end position="196"/>
    </location>
</feature>